<evidence type="ECO:0000256" key="9">
    <source>
        <dbReference type="ARBA" id="ARBA00022958"/>
    </source>
</evidence>
<reference evidence="22 23" key="3">
    <citation type="journal article" date="2008" name="FEMS Microbiol. Ecol.">
        <title>Identification and characterization of genes underlying chitinolysis in Collimonas fungivorans Ter331.</title>
        <authorList>
            <person name="Fritsche K."/>
            <person name="de Boer W."/>
            <person name="Gerards S."/>
            <person name="van den Berg M."/>
            <person name="van Veen J.A."/>
            <person name="Leveau J.H."/>
        </authorList>
    </citation>
    <scope>NUCLEOTIDE SEQUENCE [LARGE SCALE GENOMIC DNA]</scope>
    <source>
        <strain evidence="22 23">Ter331</strain>
    </source>
</reference>
<feature type="binding site" evidence="17">
    <location>
        <position position="276"/>
    </location>
    <ligand>
        <name>(6S)-NADPHX</name>
        <dbReference type="ChEBI" id="CHEBI:64076"/>
    </ligand>
</feature>
<reference evidence="22 23" key="4">
    <citation type="journal article" date="2010" name="Environ. Microbiol.">
        <title>The bacterial genus Collimonas: mycophagy, weathering and other adaptive solutions to life in oligotrophic soil environments.</title>
        <authorList>
            <person name="Leveau J.H."/>
            <person name="Uroz S."/>
            <person name="de Boer W."/>
        </authorList>
    </citation>
    <scope>NUCLEOTIDE SEQUENCE [LARGE SCALE GENOMIC DNA]</scope>
    <source>
        <strain evidence="22 23">Ter331</strain>
    </source>
</reference>
<dbReference type="GO" id="GO:0052855">
    <property type="term" value="F:ADP-dependent NAD(P)H-hydrate dehydratase activity"/>
    <property type="evidence" value="ECO:0007669"/>
    <property type="project" value="UniProtKB-UniRule"/>
</dbReference>
<feature type="binding site" evidence="18">
    <location>
        <begin position="143"/>
        <end position="149"/>
    </location>
    <ligand>
        <name>(6S)-NADPHX</name>
        <dbReference type="ChEBI" id="CHEBI:64076"/>
    </ligand>
</feature>
<dbReference type="eggNOG" id="COG0063">
    <property type="taxonomic scope" value="Bacteria"/>
</dbReference>
<feature type="binding site" evidence="18">
    <location>
        <position position="172"/>
    </location>
    <ligand>
        <name>(6S)-NADPHX</name>
        <dbReference type="ChEBI" id="CHEBI:64076"/>
    </ligand>
</feature>
<feature type="domain" description="YjeF C-terminal" evidence="20">
    <location>
        <begin position="241"/>
        <end position="510"/>
    </location>
</feature>
<reference evidence="22 23" key="2">
    <citation type="journal article" date="2006" name="J. Microbiol. Methods">
        <title>Genomic flank-sequencing of plasposon insertion sites for rapid identification of functional genes.</title>
        <authorList>
            <person name="Leveau J.H."/>
            <person name="Gerards S."/>
            <person name="Fritsche K."/>
            <person name="Zondag G."/>
            <person name="van Veen J.A."/>
        </authorList>
    </citation>
    <scope>NUCLEOTIDE SEQUENCE [LARGE SCALE GENOMIC DNA]</scope>
    <source>
        <strain evidence="22 23">Ter331</strain>
    </source>
</reference>
<dbReference type="PROSITE" id="PS51383">
    <property type="entry name" value="YJEF_C_3"/>
    <property type="match status" value="1"/>
</dbReference>
<dbReference type="Gene3D" id="3.40.50.10260">
    <property type="entry name" value="YjeF N-terminal domain"/>
    <property type="match status" value="1"/>
</dbReference>
<evidence type="ECO:0000256" key="4">
    <source>
        <dbReference type="ARBA" id="ARBA00009524"/>
    </source>
</evidence>
<proteinExistence type="inferred from homology"/>
<comment type="similarity">
    <text evidence="17">Belongs to the NnrD/CARKD family.</text>
</comment>
<keyword evidence="8 17" id="KW-0521">NADP</keyword>
<feature type="binding site" evidence="18">
    <location>
        <begin position="72"/>
        <end position="76"/>
    </location>
    <ligand>
        <name>(6S)-NADPHX</name>
        <dbReference type="ChEBI" id="CHEBI:64076"/>
    </ligand>
</feature>
<dbReference type="InterPro" id="IPR029056">
    <property type="entry name" value="Ribokinase-like"/>
</dbReference>
<dbReference type="KEGG" id="cfu:CFU_2411"/>
<dbReference type="HOGENOM" id="CLU_024853_4_3_4"/>
<dbReference type="GO" id="GO:0052856">
    <property type="term" value="F:NAD(P)HX epimerase activity"/>
    <property type="evidence" value="ECO:0007669"/>
    <property type="project" value="UniProtKB-UniRule"/>
</dbReference>
<comment type="caution">
    <text evidence="18">Lacks conserved residue(s) required for the propagation of feature annotation.</text>
</comment>
<keyword evidence="9 18" id="KW-0630">Potassium</keyword>
<dbReference type="GO" id="GO:0005524">
    <property type="term" value="F:ATP binding"/>
    <property type="evidence" value="ECO:0007669"/>
    <property type="project" value="UniProtKB-UniRule"/>
</dbReference>
<evidence type="ECO:0000256" key="16">
    <source>
        <dbReference type="ARBA" id="ARBA00049209"/>
    </source>
</evidence>
<sequence>MLGTLAPANGQHTMSAIYPVAEIRSIEQAALRALPPYSLMQRAGQAAAQAALRILPGPPHTSAILVLAGPGNNGGDALEAGAGLAKAGAEVVVLLKAVPSQLPADAAQALARAQRHGVHLMPPEQFAEIDSSQWSLVVDGLFGIGLSRPLDGDWRSLVQAVNTMACPVLALDLPSGLDADTGAVVGGAAGIAVKASHTVTFIADKAGLHTGDGPDYAGKVEVATLAIADSHFPAPHMWLSQPALFSEYLRPRRRNSHKGSFGDVAVIGGAAGMAGAPILAARAAAKCGAGRVFVGFPENPPAYDSAQPELMCRHAADLDFSSAVLVVGPGLGLADTALDLLTRALDALSWLVLDADALNLLARQPQLQARAAQRQHAVLMTPHPLEAARLLGVSTSEVQADRVAAARTLASRFNAVVVLKGAGSIIARADGAAVVNSTGNPALATAGSGDVLSGICGALLAQGWPQWEAALAAVWLHGRAADQLVAQGIGPVGLTASELIPEVRLVLNQLLQER</sequence>
<feature type="domain" description="YjeF N-terminal" evidence="21">
    <location>
        <begin position="23"/>
        <end position="233"/>
    </location>
</feature>
<dbReference type="NCBIfam" id="TIGR00196">
    <property type="entry name" value="yjeF_cterm"/>
    <property type="match status" value="1"/>
</dbReference>
<dbReference type="eggNOG" id="COG0062">
    <property type="taxonomic scope" value="Bacteria"/>
</dbReference>
<dbReference type="EC" id="5.1.99.6" evidence="19"/>
<dbReference type="GO" id="GO:0046872">
    <property type="term" value="F:metal ion binding"/>
    <property type="evidence" value="ECO:0007669"/>
    <property type="project" value="UniProtKB-UniRule"/>
</dbReference>
<evidence type="ECO:0000259" key="20">
    <source>
        <dbReference type="PROSITE" id="PS51383"/>
    </source>
</evidence>
<comment type="catalytic activity">
    <reaction evidence="1 18 19">
        <text>(6R)-NADHX = (6S)-NADHX</text>
        <dbReference type="Rhea" id="RHEA:32215"/>
        <dbReference type="ChEBI" id="CHEBI:64074"/>
        <dbReference type="ChEBI" id="CHEBI:64075"/>
        <dbReference type="EC" id="5.1.99.6"/>
    </reaction>
</comment>
<feature type="binding site" evidence="17">
    <location>
        <position position="450"/>
    </location>
    <ligand>
        <name>(6S)-NADPHX</name>
        <dbReference type="ChEBI" id="CHEBI:64076"/>
    </ligand>
</feature>
<comment type="function">
    <text evidence="14 19">Bifunctional enzyme that catalyzes the epimerization of the S- and R-forms of NAD(P)HX and the dehydration of the S-form of NAD(P)HX at the expense of ADP, which is converted to AMP. This allows the repair of both epimers of NAD(P)HX, a damaged form of NAD(P)H that is a result of enzymatic or heat-dependent hydration.</text>
</comment>
<evidence type="ECO:0000256" key="14">
    <source>
        <dbReference type="ARBA" id="ARBA00025153"/>
    </source>
</evidence>
<reference evidence="23" key="6">
    <citation type="submission" date="2011-05" db="EMBL/GenBank/DDBJ databases">
        <title>Complete sequence of Collimonas fungivorans Ter331.</title>
        <authorList>
            <person name="Leveau J.H."/>
        </authorList>
    </citation>
    <scope>NUCLEOTIDE SEQUENCE [LARGE SCALE GENOMIC DNA]</scope>
    <source>
        <strain evidence="23">Ter331</strain>
    </source>
</reference>
<evidence type="ECO:0000256" key="7">
    <source>
        <dbReference type="ARBA" id="ARBA00022840"/>
    </source>
</evidence>
<dbReference type="EMBL" id="CP002745">
    <property type="protein sequence ID" value="AEK62238.1"/>
    <property type="molecule type" value="Genomic_DNA"/>
</dbReference>
<dbReference type="HAMAP" id="MF_01965">
    <property type="entry name" value="NADHX_dehydratase"/>
    <property type="match status" value="1"/>
</dbReference>
<dbReference type="PIRSF" id="PIRSF017184">
    <property type="entry name" value="Nnr"/>
    <property type="match status" value="1"/>
</dbReference>
<evidence type="ECO:0000256" key="11">
    <source>
        <dbReference type="ARBA" id="ARBA00023235"/>
    </source>
</evidence>
<keyword evidence="11 18" id="KW-0413">Isomerase</keyword>
<dbReference type="AlphaFoldDB" id="G0AC41"/>
<dbReference type="SUPFAM" id="SSF53613">
    <property type="entry name" value="Ribokinase-like"/>
    <property type="match status" value="1"/>
</dbReference>
<name>G0AC41_COLFT</name>
<evidence type="ECO:0000256" key="12">
    <source>
        <dbReference type="ARBA" id="ARBA00023239"/>
    </source>
</evidence>
<keyword evidence="10 17" id="KW-0520">NAD</keyword>
<comment type="similarity">
    <text evidence="3 19">In the N-terminal section; belongs to the NnrE/AIBP family.</text>
</comment>
<evidence type="ECO:0000256" key="5">
    <source>
        <dbReference type="ARBA" id="ARBA00022723"/>
    </source>
</evidence>
<comment type="subunit">
    <text evidence="17">Homotetramer.</text>
</comment>
<comment type="function">
    <text evidence="17">Catalyzes the dehydration of the S-form of NAD(P)HX at the expense of ADP, which is converted to AMP. Together with NAD(P)HX epimerase, which catalyzes the epimerization of the S- and R-forms, the enzyme allows the repair of both epimers of NAD(P)HX, a damaged form of NAD(P)H that is a result of enzymatic or heat-dependent hydration.</text>
</comment>
<keyword evidence="5 18" id="KW-0479">Metal-binding</keyword>
<evidence type="ECO:0000256" key="13">
    <source>
        <dbReference type="ARBA" id="ARBA00023268"/>
    </source>
</evidence>
<comment type="cofactor">
    <cofactor evidence="18 19">
        <name>K(+)</name>
        <dbReference type="ChEBI" id="CHEBI:29103"/>
    </cofactor>
    <text evidence="18 19">Binds 1 potassium ion per subunit.</text>
</comment>
<dbReference type="EC" id="4.2.1.136" evidence="19"/>
<comment type="catalytic activity">
    <reaction evidence="16 17 19">
        <text>(6S)-NADPHX + ADP = AMP + phosphate + NADPH + H(+)</text>
        <dbReference type="Rhea" id="RHEA:32235"/>
        <dbReference type="ChEBI" id="CHEBI:15378"/>
        <dbReference type="ChEBI" id="CHEBI:43474"/>
        <dbReference type="ChEBI" id="CHEBI:57783"/>
        <dbReference type="ChEBI" id="CHEBI:64076"/>
        <dbReference type="ChEBI" id="CHEBI:456215"/>
        <dbReference type="ChEBI" id="CHEBI:456216"/>
        <dbReference type="EC" id="4.2.1.136"/>
    </reaction>
</comment>
<dbReference type="GO" id="GO:0046496">
    <property type="term" value="P:nicotinamide nucleotide metabolic process"/>
    <property type="evidence" value="ECO:0007669"/>
    <property type="project" value="UniProtKB-UniRule"/>
</dbReference>
<evidence type="ECO:0000256" key="17">
    <source>
        <dbReference type="HAMAP-Rule" id="MF_01965"/>
    </source>
</evidence>
<feature type="binding site" evidence="17">
    <location>
        <position position="383"/>
    </location>
    <ligand>
        <name>(6S)-NADPHX</name>
        <dbReference type="ChEBI" id="CHEBI:64076"/>
    </ligand>
</feature>
<dbReference type="InterPro" id="IPR036652">
    <property type="entry name" value="YjeF_N_dom_sf"/>
</dbReference>
<evidence type="ECO:0000256" key="6">
    <source>
        <dbReference type="ARBA" id="ARBA00022741"/>
    </source>
</evidence>
<keyword evidence="23" id="KW-1185">Reference proteome</keyword>
<dbReference type="NCBIfam" id="TIGR00197">
    <property type="entry name" value="yjeF_nterm"/>
    <property type="match status" value="1"/>
</dbReference>
<evidence type="ECO:0000256" key="2">
    <source>
        <dbReference type="ARBA" id="ARBA00000909"/>
    </source>
</evidence>
<dbReference type="Pfam" id="PF01256">
    <property type="entry name" value="Carb_kinase"/>
    <property type="match status" value="1"/>
</dbReference>
<feature type="binding site" evidence="17">
    <location>
        <begin position="420"/>
        <end position="424"/>
    </location>
    <ligand>
        <name>AMP</name>
        <dbReference type="ChEBI" id="CHEBI:456215"/>
    </ligand>
</feature>
<evidence type="ECO:0000259" key="21">
    <source>
        <dbReference type="PROSITE" id="PS51385"/>
    </source>
</evidence>
<dbReference type="GO" id="GO:0110051">
    <property type="term" value="P:metabolite repair"/>
    <property type="evidence" value="ECO:0007669"/>
    <property type="project" value="TreeGrafter"/>
</dbReference>
<comment type="similarity">
    <text evidence="4 19">In the C-terminal section; belongs to the NnrD/CARKD family.</text>
</comment>
<protein>
    <recommendedName>
        <fullName evidence="19">Bifunctional NAD(P)H-hydrate repair enzyme</fullName>
    </recommendedName>
    <alternativeName>
        <fullName evidence="19">Nicotinamide nucleotide repair protein</fullName>
    </alternativeName>
    <domain>
        <recommendedName>
            <fullName evidence="19">ADP-dependent (S)-NAD(P)H-hydrate dehydratase</fullName>
            <ecNumber evidence="19">4.2.1.136</ecNumber>
        </recommendedName>
        <alternativeName>
            <fullName evidence="19">ADP-dependent NAD(P)HX dehydratase</fullName>
        </alternativeName>
    </domain>
    <domain>
        <recommendedName>
            <fullName evidence="19">NAD(P)H-hydrate epimerase</fullName>
            <ecNumber evidence="19">5.1.99.6</ecNumber>
        </recommendedName>
    </domain>
</protein>
<comment type="catalytic activity">
    <reaction evidence="15 17 19">
        <text>(6S)-NADHX + ADP = AMP + phosphate + NADH + H(+)</text>
        <dbReference type="Rhea" id="RHEA:32223"/>
        <dbReference type="ChEBI" id="CHEBI:15378"/>
        <dbReference type="ChEBI" id="CHEBI:43474"/>
        <dbReference type="ChEBI" id="CHEBI:57945"/>
        <dbReference type="ChEBI" id="CHEBI:64074"/>
        <dbReference type="ChEBI" id="CHEBI:456215"/>
        <dbReference type="ChEBI" id="CHEBI:456216"/>
        <dbReference type="EC" id="4.2.1.136"/>
    </reaction>
</comment>
<keyword evidence="6 17" id="KW-0547">Nucleotide-binding</keyword>
<evidence type="ECO:0000256" key="18">
    <source>
        <dbReference type="HAMAP-Rule" id="MF_01966"/>
    </source>
</evidence>
<evidence type="ECO:0000256" key="1">
    <source>
        <dbReference type="ARBA" id="ARBA00000013"/>
    </source>
</evidence>
<evidence type="ECO:0000313" key="23">
    <source>
        <dbReference type="Proteomes" id="UP000008392"/>
    </source>
</evidence>
<keyword evidence="13" id="KW-0511">Multifunctional enzyme</keyword>
<feature type="binding site" evidence="17">
    <location>
        <position position="330"/>
    </location>
    <ligand>
        <name>(6S)-NADPHX</name>
        <dbReference type="ChEBI" id="CHEBI:64076"/>
    </ligand>
</feature>
<evidence type="ECO:0000313" key="22">
    <source>
        <dbReference type="EMBL" id="AEK62238.1"/>
    </source>
</evidence>
<organism evidence="22 23">
    <name type="scientific">Collimonas fungivorans (strain Ter331)</name>
    <dbReference type="NCBI Taxonomy" id="1005048"/>
    <lineage>
        <taxon>Bacteria</taxon>
        <taxon>Pseudomonadati</taxon>
        <taxon>Pseudomonadota</taxon>
        <taxon>Betaproteobacteria</taxon>
        <taxon>Burkholderiales</taxon>
        <taxon>Oxalobacteraceae</taxon>
        <taxon>Collimonas</taxon>
    </lineage>
</organism>
<accession>G0AC41</accession>
<evidence type="ECO:0000256" key="10">
    <source>
        <dbReference type="ARBA" id="ARBA00023027"/>
    </source>
</evidence>
<evidence type="ECO:0000256" key="19">
    <source>
        <dbReference type="PIRNR" id="PIRNR017184"/>
    </source>
</evidence>
<dbReference type="Proteomes" id="UP000008392">
    <property type="component" value="Chromosome"/>
</dbReference>
<feature type="binding site" evidence="18">
    <location>
        <position position="73"/>
    </location>
    <ligand>
        <name>K(+)</name>
        <dbReference type="ChEBI" id="CHEBI:29103"/>
    </ligand>
</feature>
<evidence type="ECO:0000256" key="3">
    <source>
        <dbReference type="ARBA" id="ARBA00006001"/>
    </source>
</evidence>
<keyword evidence="12 17" id="KW-0456">Lyase</keyword>
<reference evidence="22 23" key="1">
    <citation type="journal article" date="2004" name="Environ. Microbiol.">
        <title>Phylogeny-function analysis of (meta)genomic libraries: screening for expression of ribosomal RNA genes by large-insert library fluorescent in situ hybridization (LIL-FISH).</title>
        <authorList>
            <person name="Leveau J.H."/>
            <person name="Gerards S."/>
            <person name="de Boer W."/>
            <person name="van Veen J.A."/>
        </authorList>
    </citation>
    <scope>NUCLEOTIDE SEQUENCE [LARGE SCALE GENOMIC DNA]</scope>
    <source>
        <strain evidence="22 23">Ter331</strain>
    </source>
</reference>
<comment type="function">
    <text evidence="18">Catalyzes the epimerization of the S- and R-forms of NAD(P)HX, a damaged form of NAD(P)H that is a result of enzymatic or heat-dependent hydration. This is a prerequisite for the S-specific NAD(P)H-hydrate dehydratase to allow the repair of both epimers of NAD(P)HX.</text>
</comment>
<comment type="similarity">
    <text evidence="18">Belongs to the NnrE/AIBP family.</text>
</comment>
<dbReference type="InterPro" id="IPR000631">
    <property type="entry name" value="CARKD"/>
</dbReference>
<dbReference type="CDD" id="cd01171">
    <property type="entry name" value="YXKO-related"/>
    <property type="match status" value="1"/>
</dbReference>
<gene>
    <name evidence="17" type="primary">nnrD</name>
    <name evidence="18" type="synonym">nnrE</name>
    <name evidence="22" type="ordered locus">CFU_2411</name>
</gene>
<evidence type="ECO:0000256" key="8">
    <source>
        <dbReference type="ARBA" id="ARBA00022857"/>
    </source>
</evidence>
<dbReference type="InterPro" id="IPR030677">
    <property type="entry name" value="Nnr"/>
</dbReference>
<dbReference type="SUPFAM" id="SSF64153">
    <property type="entry name" value="YjeF N-terminal domain-like"/>
    <property type="match status" value="1"/>
</dbReference>
<feature type="binding site" evidence="18">
    <location>
        <position position="139"/>
    </location>
    <ligand>
        <name>K(+)</name>
        <dbReference type="ChEBI" id="CHEBI:29103"/>
    </ligand>
</feature>
<dbReference type="HAMAP" id="MF_01966">
    <property type="entry name" value="NADHX_epimerase"/>
    <property type="match status" value="1"/>
</dbReference>
<feature type="binding site" evidence="17">
    <location>
        <position position="449"/>
    </location>
    <ligand>
        <name>AMP</name>
        <dbReference type="ChEBI" id="CHEBI:456215"/>
    </ligand>
</feature>
<dbReference type="Gene3D" id="3.40.1190.20">
    <property type="match status" value="1"/>
</dbReference>
<comment type="catalytic activity">
    <reaction evidence="2 18 19">
        <text>(6R)-NADPHX = (6S)-NADPHX</text>
        <dbReference type="Rhea" id="RHEA:32227"/>
        <dbReference type="ChEBI" id="CHEBI:64076"/>
        <dbReference type="ChEBI" id="CHEBI:64077"/>
        <dbReference type="EC" id="5.1.99.6"/>
    </reaction>
</comment>
<evidence type="ECO:0000256" key="15">
    <source>
        <dbReference type="ARBA" id="ARBA00048238"/>
    </source>
</evidence>
<comment type="cofactor">
    <cofactor evidence="17">
        <name>Mg(2+)</name>
        <dbReference type="ChEBI" id="CHEBI:18420"/>
    </cofactor>
</comment>
<dbReference type="PROSITE" id="PS51385">
    <property type="entry name" value="YJEF_N"/>
    <property type="match status" value="1"/>
</dbReference>
<dbReference type="STRING" id="1005048.CFU_2411"/>
<feature type="binding site" evidence="18">
    <location>
        <position position="175"/>
    </location>
    <ligand>
        <name>K(+)</name>
        <dbReference type="ChEBI" id="CHEBI:29103"/>
    </ligand>
</feature>
<dbReference type="InterPro" id="IPR004443">
    <property type="entry name" value="YjeF_N_dom"/>
</dbReference>
<dbReference type="Pfam" id="PF03853">
    <property type="entry name" value="YjeF_N"/>
    <property type="match status" value="1"/>
</dbReference>
<keyword evidence="7 17" id="KW-0067">ATP-binding</keyword>
<dbReference type="PANTHER" id="PTHR12592:SF0">
    <property type="entry name" value="ATP-DEPENDENT (S)-NAD(P)H-HYDRATE DEHYDRATASE"/>
    <property type="match status" value="1"/>
</dbReference>
<dbReference type="PANTHER" id="PTHR12592">
    <property type="entry name" value="ATP-DEPENDENT (S)-NAD(P)H-HYDRATE DEHYDRATASE FAMILY MEMBER"/>
    <property type="match status" value="1"/>
</dbReference>
<reference evidence="22 23" key="5">
    <citation type="journal article" date="2011" name="ISME J.">
        <title>Dual transcriptional profiling of a bacterial/fungal confrontation: Collimonas fungivorans versus Aspergillus niger.</title>
        <authorList>
            <person name="Mela F."/>
            <person name="Fritsche K."/>
            <person name="de Boer W."/>
            <person name="van Veen J.A."/>
            <person name="de Graaff L.H."/>
            <person name="van den Berg M."/>
            <person name="Leveau J.H."/>
        </authorList>
    </citation>
    <scope>NUCLEOTIDE SEQUENCE [LARGE SCALE GENOMIC DNA]</scope>
    <source>
        <strain evidence="22 23">Ter331</strain>
    </source>
</reference>